<comment type="caution">
    <text evidence="19">The sequence shown here is derived from an EMBL/GenBank/DDBJ whole genome shotgun (WGS) entry which is preliminary data.</text>
</comment>
<dbReference type="InterPro" id="IPR013767">
    <property type="entry name" value="PAS_fold"/>
</dbReference>
<keyword evidence="7" id="KW-0808">Transferase</keyword>
<dbReference type="GO" id="GO:0006355">
    <property type="term" value="P:regulation of DNA-templated transcription"/>
    <property type="evidence" value="ECO:0007669"/>
    <property type="project" value="InterPro"/>
</dbReference>
<dbReference type="SMART" id="SM00387">
    <property type="entry name" value="HATPase_c"/>
    <property type="match status" value="1"/>
</dbReference>
<dbReference type="InterPro" id="IPR036097">
    <property type="entry name" value="HisK_dim/P_sf"/>
</dbReference>
<dbReference type="PROSITE" id="PS50885">
    <property type="entry name" value="HAMP"/>
    <property type="match status" value="1"/>
</dbReference>
<dbReference type="CDD" id="cd06225">
    <property type="entry name" value="HAMP"/>
    <property type="match status" value="1"/>
</dbReference>
<dbReference type="InterPro" id="IPR000014">
    <property type="entry name" value="PAS"/>
</dbReference>
<sequence>MKLKAKLTFGVGFLFSMILFLAVLSGWKISRLKQDTNNILVANYNTLQYSRNMLLALEQLHADLSGLELFAQNLKLQQQNMTENGEKEATARVSLHFSALQRQPSNLVLIADLRKDISQLMYLNMEAIEHKSKIADDTAEKAILAISVAGTICFMIAFVLLINLPATIANPIAQLTESIQQIANGNYRRRLRFERNDEFGLVAQSFNTMAQKLEEYSESKLGKILAHKKRIEALIANMHDAVIGVDEEGKVLFANEQACLITGVKLNDFEGRKLQDIALSNDLVNCLTGKLSHEHREKTNADPIKVFVNGRESYFEEEIIPINIIPTGESDFQYIGQFILLKNITTFKELDVAKTNFIGTVSHELKTPIASIRMGVQLLENKQIGALNDEQKELLVSIADDTDRLLRITGELLNTAQVESGAIQMKLIPVDVAPIVEYAVLANKSMAEQRGIHVDVHVAEDLPLVMADSEKAAWVLTNLLSNAIRYSNERTSVSILVSKHESGVFISVQDAGQGIAPQYLAKIFERYFRVPGTNKEGTGLGLSISKEFIESMGGNISVESEYGAGSTFSFFLPVA</sequence>
<dbReference type="SMART" id="SM00388">
    <property type="entry name" value="HisKA"/>
    <property type="match status" value="1"/>
</dbReference>
<dbReference type="InterPro" id="IPR004358">
    <property type="entry name" value="Sig_transdc_His_kin-like_C"/>
</dbReference>
<dbReference type="Pfam" id="PF00989">
    <property type="entry name" value="PAS"/>
    <property type="match status" value="1"/>
</dbReference>
<evidence type="ECO:0000313" key="20">
    <source>
        <dbReference type="Proteomes" id="UP000250831"/>
    </source>
</evidence>
<protein>
    <recommendedName>
        <fullName evidence="4">histidine kinase</fullName>
        <ecNumber evidence="4">2.7.13.3</ecNumber>
    </recommendedName>
</protein>
<dbReference type="EC" id="2.7.13.3" evidence="4"/>
<evidence type="ECO:0000256" key="10">
    <source>
        <dbReference type="ARBA" id="ARBA00022777"/>
    </source>
</evidence>
<dbReference type="InterPro" id="IPR003594">
    <property type="entry name" value="HATPase_dom"/>
</dbReference>
<dbReference type="GO" id="GO:0005886">
    <property type="term" value="C:plasma membrane"/>
    <property type="evidence" value="ECO:0007669"/>
    <property type="project" value="UniProtKB-SubCell"/>
</dbReference>
<dbReference type="PROSITE" id="PS50109">
    <property type="entry name" value="HIS_KIN"/>
    <property type="match status" value="1"/>
</dbReference>
<proteinExistence type="predicted"/>
<evidence type="ECO:0000256" key="7">
    <source>
        <dbReference type="ARBA" id="ARBA00022679"/>
    </source>
</evidence>
<dbReference type="GO" id="GO:0005524">
    <property type="term" value="F:ATP binding"/>
    <property type="evidence" value="ECO:0007669"/>
    <property type="project" value="UniProtKB-KW"/>
</dbReference>
<evidence type="ECO:0000259" key="16">
    <source>
        <dbReference type="PROSITE" id="PS50109"/>
    </source>
</evidence>
<comment type="catalytic activity">
    <reaction evidence="1">
        <text>ATP + protein L-histidine = ADP + protein N-phospho-L-histidine.</text>
        <dbReference type="EC" id="2.7.13.3"/>
    </reaction>
</comment>
<accession>A0A363NVM4</accession>
<evidence type="ECO:0000313" key="19">
    <source>
        <dbReference type="EMBL" id="PUV24701.1"/>
    </source>
</evidence>
<dbReference type="OrthoDB" id="9813151at2"/>
<dbReference type="NCBIfam" id="TIGR00229">
    <property type="entry name" value="sensory_box"/>
    <property type="match status" value="1"/>
</dbReference>
<dbReference type="SMART" id="SM00304">
    <property type="entry name" value="HAMP"/>
    <property type="match status" value="1"/>
</dbReference>
<dbReference type="PANTHER" id="PTHR42878:SF7">
    <property type="entry name" value="SENSOR HISTIDINE KINASE GLRK"/>
    <property type="match status" value="1"/>
</dbReference>
<evidence type="ECO:0000256" key="8">
    <source>
        <dbReference type="ARBA" id="ARBA00022692"/>
    </source>
</evidence>
<evidence type="ECO:0000256" key="2">
    <source>
        <dbReference type="ARBA" id="ARBA00004141"/>
    </source>
</evidence>
<keyword evidence="11" id="KW-0067">ATP-binding</keyword>
<evidence type="ECO:0000256" key="5">
    <source>
        <dbReference type="ARBA" id="ARBA00022475"/>
    </source>
</evidence>
<dbReference type="InterPro" id="IPR003661">
    <property type="entry name" value="HisK_dim/P_dom"/>
</dbReference>
<keyword evidence="5" id="KW-1003">Cell membrane</keyword>
<gene>
    <name evidence="19" type="ORF">DCO56_06905</name>
</gene>
<keyword evidence="10 19" id="KW-0418">Kinase</keyword>
<organism evidence="19 20">
    <name type="scientific">Sphingobacterium athyrii</name>
    <dbReference type="NCBI Taxonomy" id="2152717"/>
    <lineage>
        <taxon>Bacteria</taxon>
        <taxon>Pseudomonadati</taxon>
        <taxon>Bacteroidota</taxon>
        <taxon>Sphingobacteriia</taxon>
        <taxon>Sphingobacteriales</taxon>
        <taxon>Sphingobacteriaceae</taxon>
        <taxon>Sphingobacterium</taxon>
    </lineage>
</organism>
<dbReference type="RefSeq" id="WP_108633036.1">
    <property type="nucleotide sequence ID" value="NZ_QCXX01000002.1"/>
</dbReference>
<dbReference type="Gene3D" id="3.30.565.10">
    <property type="entry name" value="Histidine kinase-like ATPase, C-terminal domain"/>
    <property type="match status" value="1"/>
</dbReference>
<dbReference type="GO" id="GO:0000155">
    <property type="term" value="F:phosphorelay sensor kinase activity"/>
    <property type="evidence" value="ECO:0007669"/>
    <property type="project" value="InterPro"/>
</dbReference>
<evidence type="ECO:0000256" key="15">
    <source>
        <dbReference type="SAM" id="Phobius"/>
    </source>
</evidence>
<keyword evidence="8 15" id="KW-0812">Transmembrane</keyword>
<dbReference type="GO" id="GO:0007234">
    <property type="term" value="P:osmosensory signaling via phosphorelay pathway"/>
    <property type="evidence" value="ECO:0007669"/>
    <property type="project" value="TreeGrafter"/>
</dbReference>
<dbReference type="CDD" id="cd00082">
    <property type="entry name" value="HisKA"/>
    <property type="match status" value="1"/>
</dbReference>
<dbReference type="Gene3D" id="3.30.450.20">
    <property type="entry name" value="PAS domain"/>
    <property type="match status" value="1"/>
</dbReference>
<dbReference type="FunFam" id="3.30.565.10:FF:000023">
    <property type="entry name" value="PAS domain-containing sensor histidine kinase"/>
    <property type="match status" value="1"/>
</dbReference>
<evidence type="ECO:0000256" key="14">
    <source>
        <dbReference type="ARBA" id="ARBA00023136"/>
    </source>
</evidence>
<dbReference type="SMART" id="SM00091">
    <property type="entry name" value="PAS"/>
    <property type="match status" value="1"/>
</dbReference>
<name>A0A363NVM4_9SPHI</name>
<feature type="transmembrane region" description="Helical" evidence="15">
    <location>
        <begin position="142"/>
        <end position="162"/>
    </location>
</feature>
<dbReference type="CDD" id="cd00130">
    <property type="entry name" value="PAS"/>
    <property type="match status" value="1"/>
</dbReference>
<dbReference type="Gene3D" id="1.10.287.130">
    <property type="match status" value="1"/>
</dbReference>
<feature type="domain" description="PAS" evidence="17">
    <location>
        <begin position="227"/>
        <end position="274"/>
    </location>
</feature>
<dbReference type="Pfam" id="PF00672">
    <property type="entry name" value="HAMP"/>
    <property type="match status" value="1"/>
</dbReference>
<evidence type="ECO:0000256" key="11">
    <source>
        <dbReference type="ARBA" id="ARBA00022840"/>
    </source>
</evidence>
<evidence type="ECO:0000259" key="18">
    <source>
        <dbReference type="PROSITE" id="PS50885"/>
    </source>
</evidence>
<dbReference type="SUPFAM" id="SSF55874">
    <property type="entry name" value="ATPase domain of HSP90 chaperone/DNA topoisomerase II/histidine kinase"/>
    <property type="match status" value="1"/>
</dbReference>
<keyword evidence="20" id="KW-1185">Reference proteome</keyword>
<dbReference type="AlphaFoldDB" id="A0A363NVM4"/>
<feature type="domain" description="Histidine kinase" evidence="16">
    <location>
        <begin position="360"/>
        <end position="575"/>
    </location>
</feature>
<evidence type="ECO:0000256" key="1">
    <source>
        <dbReference type="ARBA" id="ARBA00000085"/>
    </source>
</evidence>
<reference evidence="19 20" key="1">
    <citation type="submission" date="2018-04" db="EMBL/GenBank/DDBJ databases">
        <title>Sphingobacterium sp. M46 Genome.</title>
        <authorList>
            <person name="Cheng J."/>
            <person name="Li Y."/>
        </authorList>
    </citation>
    <scope>NUCLEOTIDE SEQUENCE [LARGE SCALE GENOMIC DNA]</scope>
    <source>
        <strain evidence="19 20">M46</strain>
    </source>
</reference>
<dbReference type="InterPro" id="IPR035965">
    <property type="entry name" value="PAS-like_dom_sf"/>
</dbReference>
<dbReference type="SUPFAM" id="SSF47384">
    <property type="entry name" value="Homodimeric domain of signal transducing histidine kinase"/>
    <property type="match status" value="1"/>
</dbReference>
<evidence type="ECO:0000259" key="17">
    <source>
        <dbReference type="PROSITE" id="PS50112"/>
    </source>
</evidence>
<dbReference type="Proteomes" id="UP000250831">
    <property type="component" value="Unassembled WGS sequence"/>
</dbReference>
<dbReference type="PANTHER" id="PTHR42878">
    <property type="entry name" value="TWO-COMPONENT HISTIDINE KINASE"/>
    <property type="match status" value="1"/>
</dbReference>
<keyword evidence="12 15" id="KW-1133">Transmembrane helix</keyword>
<evidence type="ECO:0000256" key="6">
    <source>
        <dbReference type="ARBA" id="ARBA00022553"/>
    </source>
</evidence>
<evidence type="ECO:0000256" key="12">
    <source>
        <dbReference type="ARBA" id="ARBA00022989"/>
    </source>
</evidence>
<feature type="domain" description="HAMP" evidence="18">
    <location>
        <begin position="166"/>
        <end position="218"/>
    </location>
</feature>
<feature type="transmembrane region" description="Helical" evidence="15">
    <location>
        <begin position="6"/>
        <end position="27"/>
    </location>
</feature>
<dbReference type="SUPFAM" id="SSF158472">
    <property type="entry name" value="HAMP domain-like"/>
    <property type="match status" value="1"/>
</dbReference>
<evidence type="ECO:0000256" key="3">
    <source>
        <dbReference type="ARBA" id="ARBA00004236"/>
    </source>
</evidence>
<evidence type="ECO:0000256" key="9">
    <source>
        <dbReference type="ARBA" id="ARBA00022741"/>
    </source>
</evidence>
<evidence type="ECO:0000256" key="4">
    <source>
        <dbReference type="ARBA" id="ARBA00012438"/>
    </source>
</evidence>
<dbReference type="Pfam" id="PF00512">
    <property type="entry name" value="HisKA"/>
    <property type="match status" value="1"/>
</dbReference>
<evidence type="ECO:0000256" key="13">
    <source>
        <dbReference type="ARBA" id="ARBA00023012"/>
    </source>
</evidence>
<dbReference type="SUPFAM" id="SSF55785">
    <property type="entry name" value="PYP-like sensor domain (PAS domain)"/>
    <property type="match status" value="1"/>
</dbReference>
<dbReference type="EMBL" id="QCXX01000002">
    <property type="protein sequence ID" value="PUV24701.1"/>
    <property type="molecule type" value="Genomic_DNA"/>
</dbReference>
<dbReference type="GO" id="GO:0030295">
    <property type="term" value="F:protein kinase activator activity"/>
    <property type="evidence" value="ECO:0007669"/>
    <property type="project" value="TreeGrafter"/>
</dbReference>
<dbReference type="PRINTS" id="PR00344">
    <property type="entry name" value="BCTRLSENSOR"/>
</dbReference>
<keyword evidence="9" id="KW-0547">Nucleotide-binding</keyword>
<dbReference type="Pfam" id="PF02518">
    <property type="entry name" value="HATPase_c"/>
    <property type="match status" value="1"/>
</dbReference>
<comment type="subcellular location">
    <subcellularLocation>
        <location evidence="3">Cell membrane</location>
    </subcellularLocation>
    <subcellularLocation>
        <location evidence="2">Membrane</location>
        <topology evidence="2">Multi-pass membrane protein</topology>
    </subcellularLocation>
</comment>
<dbReference type="InterPro" id="IPR005467">
    <property type="entry name" value="His_kinase_dom"/>
</dbReference>
<keyword evidence="13" id="KW-0902">Two-component regulatory system</keyword>
<dbReference type="InterPro" id="IPR050351">
    <property type="entry name" value="BphY/WalK/GraS-like"/>
</dbReference>
<dbReference type="InterPro" id="IPR036890">
    <property type="entry name" value="HATPase_C_sf"/>
</dbReference>
<keyword evidence="14 15" id="KW-0472">Membrane</keyword>
<dbReference type="PROSITE" id="PS50112">
    <property type="entry name" value="PAS"/>
    <property type="match status" value="1"/>
</dbReference>
<dbReference type="InterPro" id="IPR003660">
    <property type="entry name" value="HAMP_dom"/>
</dbReference>
<keyword evidence="6" id="KW-0597">Phosphoprotein</keyword>
<dbReference type="Gene3D" id="6.10.340.10">
    <property type="match status" value="1"/>
</dbReference>
<dbReference type="GO" id="GO:0000156">
    <property type="term" value="F:phosphorelay response regulator activity"/>
    <property type="evidence" value="ECO:0007669"/>
    <property type="project" value="TreeGrafter"/>
</dbReference>